<dbReference type="EMBL" id="BAABFX010000048">
    <property type="protein sequence ID" value="GAA4402830.1"/>
    <property type="molecule type" value="Genomic_DNA"/>
</dbReference>
<dbReference type="RefSeq" id="WP_159901754.1">
    <property type="nucleotide sequence ID" value="NZ_BAABFX010000048.1"/>
</dbReference>
<evidence type="ECO:0000313" key="1">
    <source>
        <dbReference type="EMBL" id="GAA4402830.1"/>
    </source>
</evidence>
<proteinExistence type="predicted"/>
<accession>A0ABP8K9J7</accession>
<dbReference type="Pfam" id="PF14019">
    <property type="entry name" value="DUF4235"/>
    <property type="match status" value="1"/>
</dbReference>
<protein>
    <recommendedName>
        <fullName evidence="3">DUF4235 domain-containing protein</fullName>
    </recommendedName>
</protein>
<evidence type="ECO:0008006" key="3">
    <source>
        <dbReference type="Google" id="ProtNLM"/>
    </source>
</evidence>
<comment type="caution">
    <text evidence="1">The sequence shown here is derived from an EMBL/GenBank/DDBJ whole genome shotgun (WGS) entry which is preliminary data.</text>
</comment>
<gene>
    <name evidence="1" type="ORF">GCM10023153_32260</name>
</gene>
<keyword evidence="2" id="KW-1185">Reference proteome</keyword>
<dbReference type="Proteomes" id="UP001500390">
    <property type="component" value="Unassembled WGS sequence"/>
</dbReference>
<reference evidence="2" key="1">
    <citation type="journal article" date="2019" name="Int. J. Syst. Evol. Microbiol.">
        <title>The Global Catalogue of Microorganisms (GCM) 10K type strain sequencing project: providing services to taxonomists for standard genome sequencing and annotation.</title>
        <authorList>
            <consortium name="The Broad Institute Genomics Platform"/>
            <consortium name="The Broad Institute Genome Sequencing Center for Infectious Disease"/>
            <person name="Wu L."/>
            <person name="Ma J."/>
        </authorList>
    </citation>
    <scope>NUCLEOTIDE SEQUENCE [LARGE SCALE GENOMIC DNA]</scope>
    <source>
        <strain evidence="2">JCM 17738</strain>
    </source>
</reference>
<sequence>MGPLAWKIMGTGGAVLAGLLATKVVDLIWSRAVQDDVNPKSPEAPISKAVLYAALTGLAVGAAKTLTTRKAAQFYANSAGHLPQAIREEQV</sequence>
<dbReference type="InterPro" id="IPR025329">
    <property type="entry name" value="DUF4235"/>
</dbReference>
<name>A0ABP8K9J7_9MICO</name>
<evidence type="ECO:0000313" key="2">
    <source>
        <dbReference type="Proteomes" id="UP001500390"/>
    </source>
</evidence>
<organism evidence="1 2">
    <name type="scientific">Ornithinibacter aureus</name>
    <dbReference type="NCBI Taxonomy" id="622664"/>
    <lineage>
        <taxon>Bacteria</taxon>
        <taxon>Bacillati</taxon>
        <taxon>Actinomycetota</taxon>
        <taxon>Actinomycetes</taxon>
        <taxon>Micrococcales</taxon>
        <taxon>Intrasporangiaceae</taxon>
        <taxon>Ornithinibacter</taxon>
    </lineage>
</organism>